<keyword evidence="3" id="KW-1185">Reference proteome</keyword>
<protein>
    <submittedName>
        <fullName evidence="2">FAD-binding oxidoreductase</fullName>
    </submittedName>
</protein>
<dbReference type="InterPro" id="IPR017927">
    <property type="entry name" value="FAD-bd_FR_type"/>
</dbReference>
<dbReference type="AlphaFoldDB" id="A0AA41R2J8"/>
<dbReference type="InterPro" id="IPR008333">
    <property type="entry name" value="Cbr1-like_FAD-bd_dom"/>
</dbReference>
<sequence length="218" mass="24257">MTEFTLEVAERHWLSEETFEIRFVRPPGFDYLPGQKVGFVDGAARRDYTMLGPVAAGHLSFCVRLVPGGRFSPKLAAARRGDRFAVTAPFGFFTFAPSPRQAVWVATGTGIAPFVAFVRAGVRGFDLLHGVRSPRGLYYREELARAGRRYRPCISGPLPDDYDGPSPFGGRVGDGLRAGWPPGDYDFYLCGRGEMIRDLLAIIDSRYEGAHVHTERFY</sequence>
<dbReference type="SUPFAM" id="SSF63380">
    <property type="entry name" value="Riboflavin synthase domain-like"/>
    <property type="match status" value="1"/>
</dbReference>
<accession>A0AA41R2J8</accession>
<dbReference type="Pfam" id="PF00970">
    <property type="entry name" value="FAD_binding_6"/>
    <property type="match status" value="1"/>
</dbReference>
<dbReference type="EMBL" id="JALJRB010000017">
    <property type="protein sequence ID" value="MCJ8501827.1"/>
    <property type="molecule type" value="Genomic_DNA"/>
</dbReference>
<dbReference type="PANTHER" id="PTHR47354">
    <property type="entry name" value="NADH OXIDOREDUCTASE HCR"/>
    <property type="match status" value="1"/>
</dbReference>
<evidence type="ECO:0000313" key="3">
    <source>
        <dbReference type="Proteomes" id="UP001165427"/>
    </source>
</evidence>
<dbReference type="InterPro" id="IPR050415">
    <property type="entry name" value="MRET"/>
</dbReference>
<organism evidence="2 3">
    <name type="scientific">Desulfatitalea alkaliphila</name>
    <dbReference type="NCBI Taxonomy" id="2929485"/>
    <lineage>
        <taxon>Bacteria</taxon>
        <taxon>Pseudomonadati</taxon>
        <taxon>Thermodesulfobacteriota</taxon>
        <taxon>Desulfobacteria</taxon>
        <taxon>Desulfobacterales</taxon>
        <taxon>Desulfosarcinaceae</taxon>
        <taxon>Desulfatitalea</taxon>
    </lineage>
</organism>
<proteinExistence type="predicted"/>
<evidence type="ECO:0000313" key="2">
    <source>
        <dbReference type="EMBL" id="MCJ8501827.1"/>
    </source>
</evidence>
<dbReference type="RefSeq" id="WP_246911106.1">
    <property type="nucleotide sequence ID" value="NZ_JALJRB010000017.1"/>
</dbReference>
<comment type="caution">
    <text evidence="2">The sequence shown here is derived from an EMBL/GenBank/DDBJ whole genome shotgun (WGS) entry which is preliminary data.</text>
</comment>
<dbReference type="Proteomes" id="UP001165427">
    <property type="component" value="Unassembled WGS sequence"/>
</dbReference>
<dbReference type="Gene3D" id="3.40.50.80">
    <property type="entry name" value="Nucleotide-binding domain of ferredoxin-NADP reductase (FNR) module"/>
    <property type="match status" value="1"/>
</dbReference>
<dbReference type="InterPro" id="IPR039261">
    <property type="entry name" value="FNR_nucleotide-bd"/>
</dbReference>
<feature type="domain" description="FAD-binding FR-type" evidence="1">
    <location>
        <begin position="1"/>
        <end position="96"/>
    </location>
</feature>
<dbReference type="InterPro" id="IPR001433">
    <property type="entry name" value="OxRdtase_FAD/NAD-bd"/>
</dbReference>
<evidence type="ECO:0000259" key="1">
    <source>
        <dbReference type="PROSITE" id="PS51384"/>
    </source>
</evidence>
<name>A0AA41R2J8_9BACT</name>
<dbReference type="PROSITE" id="PS51384">
    <property type="entry name" value="FAD_FR"/>
    <property type="match status" value="1"/>
</dbReference>
<dbReference type="Pfam" id="PF00175">
    <property type="entry name" value="NAD_binding_1"/>
    <property type="match status" value="1"/>
</dbReference>
<dbReference type="InterPro" id="IPR001709">
    <property type="entry name" value="Flavoprot_Pyr_Nucl_cyt_Rdtase"/>
</dbReference>
<dbReference type="InterPro" id="IPR017938">
    <property type="entry name" value="Riboflavin_synthase-like_b-brl"/>
</dbReference>
<dbReference type="GO" id="GO:0016491">
    <property type="term" value="F:oxidoreductase activity"/>
    <property type="evidence" value="ECO:0007669"/>
    <property type="project" value="InterPro"/>
</dbReference>
<dbReference type="Gene3D" id="2.40.30.10">
    <property type="entry name" value="Translation factors"/>
    <property type="match status" value="1"/>
</dbReference>
<reference evidence="2" key="1">
    <citation type="submission" date="2022-04" db="EMBL/GenBank/DDBJ databases">
        <title>Desulfatitalea alkaliphila sp. nov., a novel anaerobic sulfate-reducing bacterium isolated from terrestrial mud volcano, Taman Peninsula, Russia.</title>
        <authorList>
            <person name="Khomyakova M.A."/>
            <person name="Merkel A.Y."/>
            <person name="Slobodkin A.I."/>
        </authorList>
    </citation>
    <scope>NUCLEOTIDE SEQUENCE</scope>
    <source>
        <strain evidence="2">M08but</strain>
    </source>
</reference>
<dbReference type="SUPFAM" id="SSF52343">
    <property type="entry name" value="Ferredoxin reductase-like, C-terminal NADP-linked domain"/>
    <property type="match status" value="1"/>
</dbReference>
<gene>
    <name evidence="2" type="ORF">MRX98_14685</name>
</gene>
<dbReference type="PANTHER" id="PTHR47354:SF5">
    <property type="entry name" value="PROTEIN RFBI"/>
    <property type="match status" value="1"/>
</dbReference>
<dbReference type="PRINTS" id="PR00371">
    <property type="entry name" value="FPNCR"/>
</dbReference>